<evidence type="ECO:0000256" key="1">
    <source>
        <dbReference type="ARBA" id="ARBA00004651"/>
    </source>
</evidence>
<reference evidence="10 11" key="1">
    <citation type="submission" date="2019-05" db="EMBL/GenBank/DDBJ databases">
        <title>Mikania micrantha, genome provides insights into the molecular mechanism of rapid growth.</title>
        <authorList>
            <person name="Liu B."/>
        </authorList>
    </citation>
    <scope>NUCLEOTIDE SEQUENCE [LARGE SCALE GENOMIC DNA]</scope>
    <source>
        <strain evidence="10">NLD-2019</strain>
        <tissue evidence="10">Leaf</tissue>
    </source>
</reference>
<dbReference type="InterPro" id="IPR006702">
    <property type="entry name" value="CASP_dom"/>
</dbReference>
<evidence type="ECO:0000256" key="6">
    <source>
        <dbReference type="ARBA" id="ARBA00022989"/>
    </source>
</evidence>
<keyword evidence="6 8" id="KW-1133">Transmembrane helix</keyword>
<dbReference type="InterPro" id="IPR044173">
    <property type="entry name" value="CASPL"/>
</dbReference>
<keyword evidence="7 8" id="KW-0472">Membrane</keyword>
<sequence>METMTSEPRFTRGTWYDRIFEVAHVGLRILANGFASTSIVTMLTSTQEIYMLDHLPIARAHFAYSSALRYKLVADAIACVFSLLSSILVYKKTKCSQIEPKTSFYFTLFIGDLVITTLIISGCAAATSVGFVGLNGIEKPGISWLPVCHMAEKFCRMAAFSIAFSYAAFACMIVLTFLSAWKLKLLATR</sequence>
<evidence type="ECO:0000256" key="7">
    <source>
        <dbReference type="ARBA" id="ARBA00023136"/>
    </source>
</evidence>
<comment type="caution">
    <text evidence="8">Lacks conserved residue(s) required for the propagation of feature annotation.</text>
</comment>
<dbReference type="Proteomes" id="UP000326396">
    <property type="component" value="Linkage Group LG7"/>
</dbReference>
<proteinExistence type="inferred from homology"/>
<dbReference type="OrthoDB" id="992805at2759"/>
<accession>A0A5N6M162</accession>
<feature type="transmembrane region" description="Helical" evidence="8">
    <location>
        <begin position="72"/>
        <end position="92"/>
    </location>
</feature>
<feature type="transmembrane region" description="Helical" evidence="8">
    <location>
        <begin position="157"/>
        <end position="181"/>
    </location>
</feature>
<evidence type="ECO:0000313" key="10">
    <source>
        <dbReference type="EMBL" id="KAD3067588.1"/>
    </source>
</evidence>
<dbReference type="PANTHER" id="PTHR36488">
    <property type="entry name" value="CASP-LIKE PROTEIN 1U1"/>
    <property type="match status" value="1"/>
</dbReference>
<keyword evidence="11" id="KW-1185">Reference proteome</keyword>
<comment type="subcellular location">
    <subcellularLocation>
        <location evidence="1 8">Cell membrane</location>
        <topology evidence="1 8">Multi-pass membrane protein</topology>
    </subcellularLocation>
</comment>
<protein>
    <recommendedName>
        <fullName evidence="8">CASP-like protein</fullName>
    </recommendedName>
</protein>
<organism evidence="10 11">
    <name type="scientific">Mikania micrantha</name>
    <name type="common">bitter vine</name>
    <dbReference type="NCBI Taxonomy" id="192012"/>
    <lineage>
        <taxon>Eukaryota</taxon>
        <taxon>Viridiplantae</taxon>
        <taxon>Streptophyta</taxon>
        <taxon>Embryophyta</taxon>
        <taxon>Tracheophyta</taxon>
        <taxon>Spermatophyta</taxon>
        <taxon>Magnoliopsida</taxon>
        <taxon>eudicotyledons</taxon>
        <taxon>Gunneridae</taxon>
        <taxon>Pentapetalae</taxon>
        <taxon>asterids</taxon>
        <taxon>campanulids</taxon>
        <taxon>Asterales</taxon>
        <taxon>Asteraceae</taxon>
        <taxon>Asteroideae</taxon>
        <taxon>Heliantheae alliance</taxon>
        <taxon>Eupatorieae</taxon>
        <taxon>Mikania</taxon>
    </lineage>
</organism>
<name>A0A5N6M162_9ASTR</name>
<comment type="subunit">
    <text evidence="3 8">Homodimer and heterodimers.</text>
</comment>
<evidence type="ECO:0000313" key="11">
    <source>
        <dbReference type="Proteomes" id="UP000326396"/>
    </source>
</evidence>
<evidence type="ECO:0000256" key="8">
    <source>
        <dbReference type="RuleBase" id="RU361233"/>
    </source>
</evidence>
<keyword evidence="4 8" id="KW-1003">Cell membrane</keyword>
<feature type="transmembrane region" description="Helical" evidence="8">
    <location>
        <begin position="104"/>
        <end position="137"/>
    </location>
</feature>
<dbReference type="NCBIfam" id="TIGR01569">
    <property type="entry name" value="A_tha_TIGR01569"/>
    <property type="match status" value="1"/>
</dbReference>
<comment type="caution">
    <text evidence="10">The sequence shown here is derived from an EMBL/GenBank/DDBJ whole genome shotgun (WGS) entry which is preliminary data.</text>
</comment>
<dbReference type="AlphaFoldDB" id="A0A5N6M162"/>
<feature type="domain" description="Casparian strip membrane protein" evidence="9">
    <location>
        <begin position="20"/>
        <end position="171"/>
    </location>
</feature>
<keyword evidence="5 8" id="KW-0812">Transmembrane</keyword>
<gene>
    <name evidence="10" type="ORF">E3N88_35468</name>
</gene>
<evidence type="ECO:0000256" key="5">
    <source>
        <dbReference type="ARBA" id="ARBA00022692"/>
    </source>
</evidence>
<dbReference type="GO" id="GO:0005886">
    <property type="term" value="C:plasma membrane"/>
    <property type="evidence" value="ECO:0007669"/>
    <property type="project" value="UniProtKB-SubCell"/>
</dbReference>
<dbReference type="InterPro" id="IPR006459">
    <property type="entry name" value="CASP/CASPL"/>
</dbReference>
<dbReference type="PANTHER" id="PTHR36488:SF8">
    <property type="entry name" value="CASP-LIKE PROTEIN 1U1"/>
    <property type="match status" value="1"/>
</dbReference>
<evidence type="ECO:0000256" key="4">
    <source>
        <dbReference type="ARBA" id="ARBA00022475"/>
    </source>
</evidence>
<dbReference type="Pfam" id="PF04535">
    <property type="entry name" value="CASP_dom"/>
    <property type="match status" value="1"/>
</dbReference>
<dbReference type="EMBL" id="SZYD01000017">
    <property type="protein sequence ID" value="KAD3067588.1"/>
    <property type="molecule type" value="Genomic_DNA"/>
</dbReference>
<evidence type="ECO:0000256" key="2">
    <source>
        <dbReference type="ARBA" id="ARBA00007651"/>
    </source>
</evidence>
<comment type="similarity">
    <text evidence="2 8">Belongs to the Casparian strip membrane proteins (CASP) family.</text>
</comment>
<evidence type="ECO:0000256" key="3">
    <source>
        <dbReference type="ARBA" id="ARBA00011489"/>
    </source>
</evidence>
<evidence type="ECO:0000259" key="9">
    <source>
        <dbReference type="Pfam" id="PF04535"/>
    </source>
</evidence>